<proteinExistence type="predicted"/>
<dbReference type="InParanoid" id="A0A4R6QGK8"/>
<evidence type="ECO:0000256" key="3">
    <source>
        <dbReference type="ARBA" id="ARBA00022989"/>
    </source>
</evidence>
<feature type="transmembrane region" description="Helical" evidence="5">
    <location>
        <begin position="299"/>
        <end position="317"/>
    </location>
</feature>
<dbReference type="GO" id="GO:0022857">
    <property type="term" value="F:transmembrane transporter activity"/>
    <property type="evidence" value="ECO:0007669"/>
    <property type="project" value="InterPro"/>
</dbReference>
<dbReference type="InterPro" id="IPR020846">
    <property type="entry name" value="MFS_dom"/>
</dbReference>
<keyword evidence="2 5" id="KW-0812">Transmembrane</keyword>
<dbReference type="PRINTS" id="PR01036">
    <property type="entry name" value="TCRTETB"/>
</dbReference>
<comment type="caution">
    <text evidence="7">The sequence shown here is derived from an EMBL/GenBank/DDBJ whole genome shotgun (WGS) entry which is preliminary data.</text>
</comment>
<feature type="transmembrane region" description="Helical" evidence="5">
    <location>
        <begin position="164"/>
        <end position="182"/>
    </location>
</feature>
<evidence type="ECO:0000256" key="2">
    <source>
        <dbReference type="ARBA" id="ARBA00022692"/>
    </source>
</evidence>
<feature type="transmembrane region" description="Helical" evidence="5">
    <location>
        <begin position="137"/>
        <end position="158"/>
    </location>
</feature>
<feature type="transmembrane region" description="Helical" evidence="5">
    <location>
        <begin position="329"/>
        <end position="350"/>
    </location>
</feature>
<keyword evidence="4 5" id="KW-0472">Membrane</keyword>
<evidence type="ECO:0000313" key="7">
    <source>
        <dbReference type="EMBL" id="TDP62030.1"/>
    </source>
</evidence>
<dbReference type="Gene3D" id="1.20.1250.20">
    <property type="entry name" value="MFS general substrate transporter like domains"/>
    <property type="match status" value="1"/>
</dbReference>
<feature type="transmembrane region" description="Helical" evidence="5">
    <location>
        <begin position="226"/>
        <end position="243"/>
    </location>
</feature>
<comment type="subcellular location">
    <subcellularLocation>
        <location evidence="1">Membrane</location>
        <topology evidence="1">Multi-pass membrane protein</topology>
    </subcellularLocation>
</comment>
<dbReference type="PROSITE" id="PS50850">
    <property type="entry name" value="MFS"/>
    <property type="match status" value="1"/>
</dbReference>
<feature type="domain" description="Major facilitator superfamily (MFS) profile" evidence="6">
    <location>
        <begin position="13"/>
        <end position="452"/>
    </location>
</feature>
<feature type="transmembrane region" description="Helical" evidence="5">
    <location>
        <begin position="264"/>
        <end position="287"/>
    </location>
</feature>
<feature type="transmembrane region" description="Helical" evidence="5">
    <location>
        <begin position="48"/>
        <end position="66"/>
    </location>
</feature>
<dbReference type="PANTHER" id="PTHR23501:SF197">
    <property type="entry name" value="COMD"/>
    <property type="match status" value="1"/>
</dbReference>
<dbReference type="InterPro" id="IPR036259">
    <property type="entry name" value="MFS_trans_sf"/>
</dbReference>
<accession>A0A4R6QGK8</accession>
<name>A0A4R6QGK8_9BURK</name>
<dbReference type="GO" id="GO:0005886">
    <property type="term" value="C:plasma membrane"/>
    <property type="evidence" value="ECO:0007669"/>
    <property type="project" value="TreeGrafter"/>
</dbReference>
<reference evidence="7 8" key="1">
    <citation type="submission" date="2019-03" db="EMBL/GenBank/DDBJ databases">
        <title>Genomic Encyclopedia of Type Strains, Phase IV (KMG-IV): sequencing the most valuable type-strain genomes for metagenomic binning, comparative biology and taxonomic classification.</title>
        <authorList>
            <person name="Goeker M."/>
        </authorList>
    </citation>
    <scope>NUCLEOTIDE SEQUENCE [LARGE SCALE GENOMIC DNA]</scope>
    <source>
        <strain evidence="7 8">DSM 16998</strain>
    </source>
</reference>
<keyword evidence="3 5" id="KW-1133">Transmembrane helix</keyword>
<evidence type="ECO:0000256" key="4">
    <source>
        <dbReference type="ARBA" id="ARBA00023136"/>
    </source>
</evidence>
<dbReference type="PANTHER" id="PTHR23501">
    <property type="entry name" value="MAJOR FACILITATOR SUPERFAMILY"/>
    <property type="match status" value="1"/>
</dbReference>
<dbReference type="InterPro" id="IPR011701">
    <property type="entry name" value="MFS"/>
</dbReference>
<evidence type="ECO:0000313" key="8">
    <source>
        <dbReference type="Proteomes" id="UP000295361"/>
    </source>
</evidence>
<dbReference type="RefSeq" id="WP_133703227.1">
    <property type="nucleotide sequence ID" value="NZ_SNXS01000009.1"/>
</dbReference>
<evidence type="ECO:0000256" key="5">
    <source>
        <dbReference type="SAM" id="Phobius"/>
    </source>
</evidence>
<protein>
    <submittedName>
        <fullName evidence="7">Putative MFS family arabinose efflux permease</fullName>
    </submittedName>
</protein>
<evidence type="ECO:0000256" key="1">
    <source>
        <dbReference type="ARBA" id="ARBA00004141"/>
    </source>
</evidence>
<dbReference type="OrthoDB" id="9807274at2"/>
<organism evidence="7 8">
    <name type="scientific">Roseateles toxinivorans</name>
    <dbReference type="NCBI Taxonomy" id="270368"/>
    <lineage>
        <taxon>Bacteria</taxon>
        <taxon>Pseudomonadati</taxon>
        <taxon>Pseudomonadota</taxon>
        <taxon>Betaproteobacteria</taxon>
        <taxon>Burkholderiales</taxon>
        <taxon>Sphaerotilaceae</taxon>
        <taxon>Roseateles</taxon>
    </lineage>
</organism>
<evidence type="ECO:0000259" key="6">
    <source>
        <dbReference type="PROSITE" id="PS50850"/>
    </source>
</evidence>
<sequence length="463" mass="47332">MKTTPTPVPRPVAHALLMLLLVLSGLDQTLLSAALPTIVRELGGADRSSWVFTAFLVASTVVIPVYGKLADRWGVRPLLLTAAGLFVVGSLACGLAPSMDTLIAARALQGLGGGGLMTLTLLATTALTTIEERSGHLARLGAAYGLATMAGPLAGAFVTEHLSWRWTFFAALPLALGAWVGLARTPMGRPHGGRLPLDWRGALLLAVMLICALLATRSRALGTETATLLAAAAATLLPVWLWSQRRAADPIVPLSLFTRPGFAANAWLAVSTGMSLFAAVVFLPFFMQTVRHLSPTSSALHLLPLMAGLMLASRRAGARLRRGAAPRSLAATASIAMAGSLALLAVLLHAGVTSPWALSAAVLPLGAGLGLVMPVLTVVSQRAAPATHAGIATALPMMLRALGGAAGVALLGEYLARHSAGGLMSALAGVFTAAALAALPACAAAWALPTRLTPIAAPRPTAA</sequence>
<dbReference type="EMBL" id="SNXS01000009">
    <property type="protein sequence ID" value="TDP62030.1"/>
    <property type="molecule type" value="Genomic_DNA"/>
</dbReference>
<feature type="transmembrane region" description="Helical" evidence="5">
    <location>
        <begin position="356"/>
        <end position="379"/>
    </location>
</feature>
<feature type="transmembrane region" description="Helical" evidence="5">
    <location>
        <begin position="391"/>
        <end position="411"/>
    </location>
</feature>
<dbReference type="Gene3D" id="1.20.1720.10">
    <property type="entry name" value="Multidrug resistance protein D"/>
    <property type="match status" value="1"/>
</dbReference>
<dbReference type="Pfam" id="PF07690">
    <property type="entry name" value="MFS_1"/>
    <property type="match status" value="1"/>
</dbReference>
<dbReference type="SUPFAM" id="SSF103473">
    <property type="entry name" value="MFS general substrate transporter"/>
    <property type="match status" value="1"/>
</dbReference>
<feature type="transmembrane region" description="Helical" evidence="5">
    <location>
        <begin position="111"/>
        <end position="130"/>
    </location>
</feature>
<feature type="transmembrane region" description="Helical" evidence="5">
    <location>
        <begin position="78"/>
        <end position="99"/>
    </location>
</feature>
<dbReference type="Proteomes" id="UP000295361">
    <property type="component" value="Unassembled WGS sequence"/>
</dbReference>
<feature type="transmembrane region" description="Helical" evidence="5">
    <location>
        <begin position="202"/>
        <end position="220"/>
    </location>
</feature>
<dbReference type="AlphaFoldDB" id="A0A4R6QGK8"/>
<gene>
    <name evidence="7" type="ORF">DES47_10910</name>
</gene>
<keyword evidence="8" id="KW-1185">Reference proteome</keyword>
<feature type="transmembrane region" description="Helical" evidence="5">
    <location>
        <begin position="423"/>
        <end position="448"/>
    </location>
</feature>